<dbReference type="SUPFAM" id="SSF54928">
    <property type="entry name" value="RNA-binding domain, RBD"/>
    <property type="match status" value="1"/>
</dbReference>
<name>A0A6J2TRS9_DROLE</name>
<protein>
    <submittedName>
        <fullName evidence="6">Protein painting of fourth</fullName>
    </submittedName>
</protein>
<evidence type="ECO:0000256" key="1">
    <source>
        <dbReference type="ARBA" id="ARBA00022884"/>
    </source>
</evidence>
<accession>A0A6J2TRS9</accession>
<dbReference type="InterPro" id="IPR012677">
    <property type="entry name" value="Nucleotide-bd_a/b_plait_sf"/>
</dbReference>
<dbReference type="AlphaFoldDB" id="A0A6J2TRS9"/>
<organism evidence="5 6">
    <name type="scientific">Drosophila lebanonensis</name>
    <name type="common">Fruit fly</name>
    <name type="synonym">Scaptodrosophila lebanonensis</name>
    <dbReference type="NCBI Taxonomy" id="7225"/>
    <lineage>
        <taxon>Eukaryota</taxon>
        <taxon>Metazoa</taxon>
        <taxon>Ecdysozoa</taxon>
        <taxon>Arthropoda</taxon>
        <taxon>Hexapoda</taxon>
        <taxon>Insecta</taxon>
        <taxon>Pterygota</taxon>
        <taxon>Neoptera</taxon>
        <taxon>Endopterygota</taxon>
        <taxon>Diptera</taxon>
        <taxon>Brachycera</taxon>
        <taxon>Muscomorpha</taxon>
        <taxon>Ephydroidea</taxon>
        <taxon>Drosophilidae</taxon>
        <taxon>Scaptodrosophila</taxon>
    </lineage>
</organism>
<dbReference type="GeneID" id="115626430"/>
<sequence>MEMKRVGAAETGDGPDAKRLAQDVEDRISAAANVERVVDSLLAESISRSYLPATSINVPFIGSPSMESCALTKSSVEYNQFLQCFDPFVAPDRKTSAHDGMSVSRPESRVNMQGKSNLRGARSAPKIGRREQGTLRRQNALRALALEHQLTDKRATLNSVLIIHFPDPEVSPQAVATFSQDIREVIFPVNLSPRQCCVQLKPGVNVERTIANLNQVAFGNGFLKAELKPFTDEELASNIDPFSLYVSNIPFNMTTAAIRAHFPNAQRVDIGIIKREKRARYAFVRYPNVDLAAEAFKHLVSSPLGNRKLTVRYRRLRKDNPMPSWNNGTSTMTINITGTDDETIECQVISAPPVDSIRISDTDSNFSDTCSISTTKSSPDRKVMVKRENNEIRKIKLRMSQLEKTIRKMNTEPEYNEGASPSYQKQNVSGTKERRLSAHSTVELKKKEGEIQTATSVPYKSKDINSANTCTKDNEKAKSSDCFGWLFSGLGRRKYPKAQDSLAKKDGPTFKKHIAQLNTDTDA</sequence>
<gene>
    <name evidence="6" type="primary">LOC115626430</name>
</gene>
<dbReference type="PROSITE" id="PS50102">
    <property type="entry name" value="RRM"/>
    <property type="match status" value="1"/>
</dbReference>
<dbReference type="OrthoDB" id="4726at2759"/>
<dbReference type="CDD" id="cd00590">
    <property type="entry name" value="RRM_SF"/>
    <property type="match status" value="1"/>
</dbReference>
<dbReference type="InterPro" id="IPR035979">
    <property type="entry name" value="RBD_domain_sf"/>
</dbReference>
<dbReference type="Gene3D" id="3.30.70.330">
    <property type="match status" value="1"/>
</dbReference>
<keyword evidence="1 2" id="KW-0694">RNA-binding</keyword>
<proteinExistence type="predicted"/>
<feature type="region of interest" description="Disordered" evidence="3">
    <location>
        <begin position="96"/>
        <end position="132"/>
    </location>
</feature>
<dbReference type="RefSeq" id="XP_030377667.1">
    <property type="nucleotide sequence ID" value="XM_030521807.1"/>
</dbReference>
<reference evidence="6" key="1">
    <citation type="submission" date="2025-08" db="UniProtKB">
        <authorList>
            <consortium name="RefSeq"/>
        </authorList>
    </citation>
    <scope>IDENTIFICATION</scope>
    <source>
        <strain evidence="6">11010-0011.00</strain>
        <tissue evidence="6">Whole body</tissue>
    </source>
</reference>
<feature type="region of interest" description="Disordered" evidence="3">
    <location>
        <begin position="411"/>
        <end position="438"/>
    </location>
</feature>
<keyword evidence="5" id="KW-1185">Reference proteome</keyword>
<feature type="compositionally biased region" description="Polar residues" evidence="3">
    <location>
        <begin position="419"/>
        <end position="430"/>
    </location>
</feature>
<dbReference type="CTD" id="37947"/>
<evidence type="ECO:0000259" key="4">
    <source>
        <dbReference type="PROSITE" id="PS50102"/>
    </source>
</evidence>
<dbReference type="Pfam" id="PF00076">
    <property type="entry name" value="RRM_1"/>
    <property type="match status" value="1"/>
</dbReference>
<evidence type="ECO:0000256" key="2">
    <source>
        <dbReference type="PROSITE-ProRule" id="PRU00176"/>
    </source>
</evidence>
<evidence type="ECO:0000313" key="6">
    <source>
        <dbReference type="RefSeq" id="XP_030377667.1"/>
    </source>
</evidence>
<dbReference type="InterPro" id="IPR000504">
    <property type="entry name" value="RRM_dom"/>
</dbReference>
<dbReference type="Proteomes" id="UP000504634">
    <property type="component" value="Unplaced"/>
</dbReference>
<evidence type="ECO:0000256" key="3">
    <source>
        <dbReference type="SAM" id="MobiDB-lite"/>
    </source>
</evidence>
<dbReference type="GO" id="GO:0003723">
    <property type="term" value="F:RNA binding"/>
    <property type="evidence" value="ECO:0007669"/>
    <property type="project" value="UniProtKB-UniRule"/>
</dbReference>
<dbReference type="SMART" id="SM00360">
    <property type="entry name" value="RRM"/>
    <property type="match status" value="1"/>
</dbReference>
<evidence type="ECO:0000313" key="5">
    <source>
        <dbReference type="Proteomes" id="UP000504634"/>
    </source>
</evidence>
<feature type="domain" description="RRM" evidence="4">
    <location>
        <begin position="242"/>
        <end position="316"/>
    </location>
</feature>